<dbReference type="RefSeq" id="WP_237601602.1">
    <property type="nucleotide sequence ID" value="NZ_JAIRBA010000003.1"/>
</dbReference>
<accession>A0A9X1U207</accession>
<name>A0A9X1U207_9FLAO</name>
<evidence type="ECO:0000313" key="2">
    <source>
        <dbReference type="Proteomes" id="UP001139461"/>
    </source>
</evidence>
<reference evidence="1" key="1">
    <citation type="submission" date="2021-09" db="EMBL/GenBank/DDBJ databases">
        <title>Genome of Aequorivita sp. strain F47161.</title>
        <authorList>
            <person name="Wang Y."/>
        </authorList>
    </citation>
    <scope>NUCLEOTIDE SEQUENCE</scope>
    <source>
        <strain evidence="1">F47161</strain>
    </source>
</reference>
<evidence type="ECO:0000313" key="1">
    <source>
        <dbReference type="EMBL" id="MCG2417782.1"/>
    </source>
</evidence>
<dbReference type="Proteomes" id="UP001139461">
    <property type="component" value="Unassembled WGS sequence"/>
</dbReference>
<dbReference type="AlphaFoldDB" id="A0A9X1U207"/>
<dbReference type="EMBL" id="JAIRBA010000003">
    <property type="protein sequence ID" value="MCG2417782.1"/>
    <property type="molecule type" value="Genomic_DNA"/>
</dbReference>
<organism evidence="1 2">
    <name type="scientific">Aequorivita vitellina</name>
    <dbReference type="NCBI Taxonomy" id="2874475"/>
    <lineage>
        <taxon>Bacteria</taxon>
        <taxon>Pseudomonadati</taxon>
        <taxon>Bacteroidota</taxon>
        <taxon>Flavobacteriia</taxon>
        <taxon>Flavobacteriales</taxon>
        <taxon>Flavobacteriaceae</taxon>
        <taxon>Aequorivita</taxon>
    </lineage>
</organism>
<gene>
    <name evidence="1" type="ORF">K8089_02025</name>
</gene>
<protein>
    <submittedName>
        <fullName evidence="1">Uncharacterized protein</fullName>
    </submittedName>
</protein>
<comment type="caution">
    <text evidence="1">The sequence shown here is derived from an EMBL/GenBank/DDBJ whole genome shotgun (WGS) entry which is preliminary data.</text>
</comment>
<sequence>MKKTLLLLFVLAITINTDFYAQLPFSKSKDDIFEIENIEEVSAKHKKIAVLPFRTLITYQHPEIRVESQLEQVNNQQRLSYMWQVALHERITKRSKKLSVEIQEIQETNKILLDHDYFRNFNKYSPIDLCEILDVDAIVFSTYDLSLNNDESTLLGAGLTELAAAAAATSNIPGVSNLSSQMIKDMTTDPGGFVNKLKSGDLNELISMTAGAVGFDPKLATVLVANSGTVIKLAKGETDNLLQDVLINNASLIGDQLGGNDGEMVANLIKKNATTIQNIVDGEVENLFTDLVSNNLSAMAGEFGGADGVLISNIISNNSSLIKNVVNGDTSNLFQQILANNANLIGEKIGGNNAQLYTNLIINNQTLIKDIASGNTTELLQNLLTNNMNTLGEQIGSEEVSKYVGMISANKDLVKGMIAGDMTQIKSKLLEQGTELLGAQLSNSEIGEFSSILTGNKELVQSFVNGDTSGIVNNALSQAPDLLGVNLDIAQIQQFSNLVGQNKDLVSNLTSGNVSDIVGGTLSKISSGKLSLEQSNELGQILTANPEILGIISAGNTANLTSKIKQLIPEVDASSISEYTEFLTSNKNELTQLFEVNVAEVEKVKNFMNPEMITNLAQTYGADQNFMGGMLSGDSNIMVDQLLRSEELKSLGLDASVMNNMAGIFLKSRGEAAEILASGAVEFYALTGELTTSNFSIEVEEEGNSSNKNKNEKMVIKKKKFFNKVTDFALTNGTNAGKTNASERIGNFLSGSKGDIGSTSFSIFDGATGGLTWNYVEVEENTNVYDIEKSLDRFARKFTRKLPYMD</sequence>
<proteinExistence type="predicted"/>
<keyword evidence="2" id="KW-1185">Reference proteome</keyword>